<dbReference type="Proteomes" id="UP000236370">
    <property type="component" value="Unassembled WGS sequence"/>
</dbReference>
<comment type="subcellular location">
    <subcellularLocation>
        <location evidence="1">Nucleus</location>
    </subcellularLocation>
</comment>
<evidence type="ECO:0000256" key="9">
    <source>
        <dbReference type="ARBA" id="ARBA00023163"/>
    </source>
</evidence>
<protein>
    <submittedName>
        <fullName evidence="14">ZNF433 isoform 4</fullName>
    </submittedName>
</protein>
<dbReference type="PROSITE" id="PS00028">
    <property type="entry name" value="ZINC_FINGER_C2H2_1"/>
    <property type="match status" value="2"/>
</dbReference>
<dbReference type="Gene3D" id="3.30.160.60">
    <property type="entry name" value="Classic Zinc Finger"/>
    <property type="match status" value="2"/>
</dbReference>
<dbReference type="InterPro" id="IPR001909">
    <property type="entry name" value="KRAB"/>
</dbReference>
<feature type="non-terminal residue" evidence="14">
    <location>
        <position position="208"/>
    </location>
</feature>
<feature type="domain" description="C2H2-type" evidence="12">
    <location>
        <begin position="168"/>
        <end position="195"/>
    </location>
</feature>
<dbReference type="SMART" id="SM00355">
    <property type="entry name" value="ZnF_C2H2"/>
    <property type="match status" value="2"/>
</dbReference>
<dbReference type="InterPro" id="IPR036051">
    <property type="entry name" value="KRAB_dom_sf"/>
</dbReference>
<dbReference type="SMART" id="SM00349">
    <property type="entry name" value="KRAB"/>
    <property type="match status" value="1"/>
</dbReference>
<evidence type="ECO:0000256" key="6">
    <source>
        <dbReference type="ARBA" id="ARBA00022833"/>
    </source>
</evidence>
<evidence type="ECO:0000256" key="3">
    <source>
        <dbReference type="ARBA" id="ARBA00022723"/>
    </source>
</evidence>
<evidence type="ECO:0000313" key="15">
    <source>
        <dbReference type="Proteomes" id="UP000236370"/>
    </source>
</evidence>
<dbReference type="GO" id="GO:0005634">
    <property type="term" value="C:nucleus"/>
    <property type="evidence" value="ECO:0007669"/>
    <property type="project" value="UniProtKB-SubCell"/>
</dbReference>
<dbReference type="Gene3D" id="6.10.140.140">
    <property type="match status" value="1"/>
</dbReference>
<dbReference type="GO" id="GO:0003677">
    <property type="term" value="F:DNA binding"/>
    <property type="evidence" value="ECO:0007669"/>
    <property type="project" value="UniProtKB-KW"/>
</dbReference>
<proteinExistence type="inferred from homology"/>
<keyword evidence="5 11" id="KW-0863">Zinc-finger</keyword>
<keyword evidence="7" id="KW-0805">Transcription regulation</keyword>
<dbReference type="Pfam" id="PF01352">
    <property type="entry name" value="KRAB"/>
    <property type="match status" value="1"/>
</dbReference>
<dbReference type="AlphaFoldDB" id="A0A2J8LVK2"/>
<evidence type="ECO:0000256" key="2">
    <source>
        <dbReference type="ARBA" id="ARBA00006991"/>
    </source>
</evidence>
<accession>A0A2J8LVK2</accession>
<dbReference type="Pfam" id="PF00096">
    <property type="entry name" value="zf-C2H2"/>
    <property type="match status" value="1"/>
</dbReference>
<dbReference type="FunFam" id="3.30.160.60:FF:001228">
    <property type="entry name" value="Zinc finger protein 236"/>
    <property type="match status" value="1"/>
</dbReference>
<keyword evidence="10" id="KW-0539">Nucleus</keyword>
<evidence type="ECO:0000256" key="1">
    <source>
        <dbReference type="ARBA" id="ARBA00004123"/>
    </source>
</evidence>
<evidence type="ECO:0000256" key="10">
    <source>
        <dbReference type="ARBA" id="ARBA00023242"/>
    </source>
</evidence>
<keyword evidence="3" id="KW-0479">Metal-binding</keyword>
<evidence type="ECO:0000256" key="4">
    <source>
        <dbReference type="ARBA" id="ARBA00022737"/>
    </source>
</evidence>
<evidence type="ECO:0000256" key="8">
    <source>
        <dbReference type="ARBA" id="ARBA00023125"/>
    </source>
</evidence>
<dbReference type="InterPro" id="IPR013087">
    <property type="entry name" value="Znf_C2H2_type"/>
</dbReference>
<dbReference type="PROSITE" id="PS50157">
    <property type="entry name" value="ZINC_FINGER_C2H2_2"/>
    <property type="match status" value="2"/>
</dbReference>
<comment type="caution">
    <text evidence="14">The sequence shown here is derived from an EMBL/GenBank/DDBJ whole genome shotgun (WGS) entry which is preliminary data.</text>
</comment>
<dbReference type="CDD" id="cd07765">
    <property type="entry name" value="KRAB_A-box"/>
    <property type="match status" value="1"/>
</dbReference>
<dbReference type="PANTHER" id="PTHR23234">
    <property type="entry name" value="ZNF44 PROTEIN"/>
    <property type="match status" value="1"/>
</dbReference>
<keyword evidence="4" id="KW-0677">Repeat</keyword>
<dbReference type="InterPro" id="IPR050758">
    <property type="entry name" value="Znf_C2H2-type"/>
</dbReference>
<dbReference type="GO" id="GO:0006355">
    <property type="term" value="P:regulation of DNA-templated transcription"/>
    <property type="evidence" value="ECO:0007669"/>
    <property type="project" value="InterPro"/>
</dbReference>
<dbReference type="PANTHER" id="PTHR23234:SF10">
    <property type="entry name" value="RIKEN CDNA 6720489N17 GENE-RELATED"/>
    <property type="match status" value="1"/>
</dbReference>
<evidence type="ECO:0000313" key="14">
    <source>
        <dbReference type="EMBL" id="PNI51304.1"/>
    </source>
</evidence>
<name>A0A2J8LVK2_PANTR</name>
<organism evidence="14 15">
    <name type="scientific">Pan troglodytes</name>
    <name type="common">Chimpanzee</name>
    <dbReference type="NCBI Taxonomy" id="9598"/>
    <lineage>
        <taxon>Eukaryota</taxon>
        <taxon>Metazoa</taxon>
        <taxon>Chordata</taxon>
        <taxon>Craniata</taxon>
        <taxon>Vertebrata</taxon>
        <taxon>Euteleostomi</taxon>
        <taxon>Mammalia</taxon>
        <taxon>Eutheria</taxon>
        <taxon>Euarchontoglires</taxon>
        <taxon>Primates</taxon>
        <taxon>Haplorrhini</taxon>
        <taxon>Catarrhini</taxon>
        <taxon>Hominidae</taxon>
        <taxon>Pan</taxon>
    </lineage>
</organism>
<feature type="domain" description="C2H2-type" evidence="12">
    <location>
        <begin position="140"/>
        <end position="167"/>
    </location>
</feature>
<evidence type="ECO:0000256" key="5">
    <source>
        <dbReference type="ARBA" id="ARBA00022771"/>
    </source>
</evidence>
<keyword evidence="9" id="KW-0804">Transcription</keyword>
<sequence length="208" mass="24119">MDSVAFEDVAVTFTQEEWALLDPSQKNLYRDVMQETFRNLASIGKKWKPQNIYVEYENLRRNLRIVGERLFESKEGHQHGEILTQVPDDMLKKKTTTGVKSCESSVYGQVGSAHSSLNRHIRDDTGHKAYEYQEYGQKPYKCKYCKKPFNCLSSVQTHERAHSGRKLCVCEECGKTFISHSNLQRHRIMHRGDGPYKCKFCGKALMFL</sequence>
<comment type="similarity">
    <text evidence="2">Belongs to the krueppel C2H2-type zinc-finger protein family.</text>
</comment>
<keyword evidence="8" id="KW-0238">DNA-binding</keyword>
<dbReference type="InterPro" id="IPR036236">
    <property type="entry name" value="Znf_C2H2_sf"/>
</dbReference>
<evidence type="ECO:0000256" key="7">
    <source>
        <dbReference type="ARBA" id="ARBA00023015"/>
    </source>
</evidence>
<dbReference type="PROSITE" id="PS50805">
    <property type="entry name" value="KRAB"/>
    <property type="match status" value="1"/>
</dbReference>
<gene>
    <name evidence="14" type="ORF">CK820_G0026439</name>
</gene>
<dbReference type="FunFam" id="3.30.160.60:FF:000193">
    <property type="entry name" value="Zinc finger protein 300"/>
    <property type="match status" value="1"/>
</dbReference>
<keyword evidence="6" id="KW-0862">Zinc</keyword>
<dbReference type="SUPFAM" id="SSF57667">
    <property type="entry name" value="beta-beta-alpha zinc fingers"/>
    <property type="match status" value="1"/>
</dbReference>
<dbReference type="EMBL" id="NBAG03000278">
    <property type="protein sequence ID" value="PNI51304.1"/>
    <property type="molecule type" value="Genomic_DNA"/>
</dbReference>
<evidence type="ECO:0000259" key="12">
    <source>
        <dbReference type="PROSITE" id="PS50157"/>
    </source>
</evidence>
<feature type="domain" description="KRAB" evidence="13">
    <location>
        <begin position="4"/>
        <end position="82"/>
    </location>
</feature>
<dbReference type="GO" id="GO:0008270">
    <property type="term" value="F:zinc ion binding"/>
    <property type="evidence" value="ECO:0007669"/>
    <property type="project" value="UniProtKB-KW"/>
</dbReference>
<evidence type="ECO:0000259" key="13">
    <source>
        <dbReference type="PROSITE" id="PS50805"/>
    </source>
</evidence>
<dbReference type="SUPFAM" id="SSF109640">
    <property type="entry name" value="KRAB domain (Kruppel-associated box)"/>
    <property type="match status" value="1"/>
</dbReference>
<evidence type="ECO:0000256" key="11">
    <source>
        <dbReference type="PROSITE-ProRule" id="PRU00042"/>
    </source>
</evidence>
<reference evidence="14 15" key="1">
    <citation type="submission" date="2017-12" db="EMBL/GenBank/DDBJ databases">
        <title>High-resolution comparative analysis of great ape genomes.</title>
        <authorList>
            <person name="Pollen A."/>
            <person name="Hastie A."/>
            <person name="Hormozdiari F."/>
            <person name="Dougherty M."/>
            <person name="Liu R."/>
            <person name="Chaisson M."/>
            <person name="Hoppe E."/>
            <person name="Hill C."/>
            <person name="Pang A."/>
            <person name="Hillier L."/>
            <person name="Baker C."/>
            <person name="Armstrong J."/>
            <person name="Shendure J."/>
            <person name="Paten B."/>
            <person name="Wilson R."/>
            <person name="Chao H."/>
            <person name="Schneider V."/>
            <person name="Ventura M."/>
            <person name="Kronenberg Z."/>
            <person name="Murali S."/>
            <person name="Gordon D."/>
            <person name="Cantsilieris S."/>
            <person name="Munson K."/>
            <person name="Nelson B."/>
            <person name="Raja A."/>
            <person name="Underwood J."/>
            <person name="Diekhans M."/>
            <person name="Fiddes I."/>
            <person name="Haussler D."/>
            <person name="Eichler E."/>
        </authorList>
    </citation>
    <scope>NUCLEOTIDE SEQUENCE [LARGE SCALE GENOMIC DNA]</scope>
    <source>
        <strain evidence="14">Yerkes chimp pedigree #C0471</strain>
    </source>
</reference>